<dbReference type="Proteomes" id="UP000030651">
    <property type="component" value="Unassembled WGS sequence"/>
</dbReference>
<gene>
    <name evidence="4" type="ORF">PFICI_06123</name>
</gene>
<evidence type="ECO:0000313" key="5">
    <source>
        <dbReference type="Proteomes" id="UP000030651"/>
    </source>
</evidence>
<dbReference type="AlphaFoldDB" id="W3X7H4"/>
<sequence length="847" mass="92571">MPQWEPVPLTDIPGGGSQWIEEPGTGRVARGSNRSWLQKLAIFSKHRAKTSKDRFIDYWKGWRTGIAFCITVSSAVLALNLVLATIAQLNKTRNLAGIVVEDGLSTFHEGSCQTTKTISLVTHLIINILSTLLLGCSNYCMQILASPTRDEIDAAHSKRQWLRIGVPNFQNLAHVDWRRSVLCVLLAVTSLPLHLLWNSAIVQTVSSNDFYVGGVTSNFDSGINATVDGPLFIEGWYTGDHQNFSDVWLKAMSGPNVTRLTASDCITEYGTPMLQKYSNVALVFNLENKTNTLLFAGIHTTGADEHGDNGTIGVGDTWVCGFPSPFSTVCEISSLAENNGSYWTPLSAASGWRTLESNQYLADIASSNTSVTGCLAETVDRPCRIGTTPAILYVVAAANAIKVFCFLCTWVLTSHQPRRAGEERIVTNGDLIASYLRQPDTRFAGRCLASARLVRKGGRQQGHDMTEAGFWDFGTEMPLQWLGGQSQRQNKTVGESSPSRLPSLPFFRRKQSHRGKRAVEKAPRWHTGPSGVTWLTYMLPSGLSIIALIALFFAFGLDGYLFLDFGQASTQATISVGKGSGPGESLGVVRSTLIANVPQVAVTYVYVACNSVLTSMLAHHEISSYAVRDRGLRVSFPRRHTAQRGTYFLQLPWKFAIPLMTISTVLHWCLSQSLFVLRVSVYKPDGLEDLDNLISTVGYSSGPILASLGILALFLLGVCALGWFKRYEGANYMPLVANCSASLAAATCPPLRQAGSPDIETSHERQAGKSNDPGLYSNMRYNVETAYDSQFSIGHDSNSRAERCLAEEKLFWGEFSVHDGKATDDEVSHAGFSAGEVGRIQIGHLYA</sequence>
<feature type="domain" description="DUF6536" evidence="3">
    <location>
        <begin position="62"/>
        <end position="220"/>
    </location>
</feature>
<feature type="transmembrane region" description="Helical" evidence="2">
    <location>
        <begin position="534"/>
        <end position="555"/>
    </location>
</feature>
<proteinExistence type="predicted"/>
<keyword evidence="5" id="KW-1185">Reference proteome</keyword>
<feature type="transmembrane region" description="Helical" evidence="2">
    <location>
        <begin position="390"/>
        <end position="412"/>
    </location>
</feature>
<organism evidence="4 5">
    <name type="scientific">Pestalotiopsis fici (strain W106-1 / CGMCC3.15140)</name>
    <dbReference type="NCBI Taxonomy" id="1229662"/>
    <lineage>
        <taxon>Eukaryota</taxon>
        <taxon>Fungi</taxon>
        <taxon>Dikarya</taxon>
        <taxon>Ascomycota</taxon>
        <taxon>Pezizomycotina</taxon>
        <taxon>Sordariomycetes</taxon>
        <taxon>Xylariomycetidae</taxon>
        <taxon>Amphisphaeriales</taxon>
        <taxon>Sporocadaceae</taxon>
        <taxon>Pestalotiopsis</taxon>
    </lineage>
</organism>
<dbReference type="EMBL" id="KI912112">
    <property type="protein sequence ID" value="ETS81121.1"/>
    <property type="molecule type" value="Genomic_DNA"/>
</dbReference>
<evidence type="ECO:0000256" key="2">
    <source>
        <dbReference type="SAM" id="Phobius"/>
    </source>
</evidence>
<dbReference type="InterPro" id="IPR046623">
    <property type="entry name" value="DUF6536"/>
</dbReference>
<protein>
    <recommendedName>
        <fullName evidence="3">DUF6536 domain-containing protein</fullName>
    </recommendedName>
</protein>
<feature type="transmembrane region" description="Helical" evidence="2">
    <location>
        <begin position="704"/>
        <end position="724"/>
    </location>
</feature>
<evidence type="ECO:0000259" key="3">
    <source>
        <dbReference type="Pfam" id="PF20163"/>
    </source>
</evidence>
<dbReference type="RefSeq" id="XP_007832895.1">
    <property type="nucleotide sequence ID" value="XM_007834704.1"/>
</dbReference>
<dbReference type="OrthoDB" id="5429634at2759"/>
<keyword evidence="2" id="KW-1133">Transmembrane helix</keyword>
<evidence type="ECO:0000256" key="1">
    <source>
        <dbReference type="SAM" id="MobiDB-lite"/>
    </source>
</evidence>
<keyword evidence="2" id="KW-0812">Transmembrane</keyword>
<name>W3X7H4_PESFW</name>
<dbReference type="Pfam" id="PF20163">
    <property type="entry name" value="DUF6536"/>
    <property type="match status" value="1"/>
</dbReference>
<dbReference type="STRING" id="1229662.W3X7H4"/>
<evidence type="ECO:0000313" key="4">
    <source>
        <dbReference type="EMBL" id="ETS81121.1"/>
    </source>
</evidence>
<dbReference type="PANTHER" id="PTHR35395">
    <property type="entry name" value="DUF6536 DOMAIN-CONTAINING PROTEIN"/>
    <property type="match status" value="1"/>
</dbReference>
<reference evidence="5" key="1">
    <citation type="journal article" date="2015" name="BMC Genomics">
        <title>Genomic and transcriptomic analysis of the endophytic fungus Pestalotiopsis fici reveals its lifestyle and high potential for synthesis of natural products.</title>
        <authorList>
            <person name="Wang X."/>
            <person name="Zhang X."/>
            <person name="Liu L."/>
            <person name="Xiang M."/>
            <person name="Wang W."/>
            <person name="Sun X."/>
            <person name="Che Y."/>
            <person name="Guo L."/>
            <person name="Liu G."/>
            <person name="Guo L."/>
            <person name="Wang C."/>
            <person name="Yin W.B."/>
            <person name="Stadler M."/>
            <person name="Zhang X."/>
            <person name="Liu X."/>
        </authorList>
    </citation>
    <scope>NUCLEOTIDE SEQUENCE [LARGE SCALE GENOMIC DNA]</scope>
    <source>
        <strain evidence="5">W106-1 / CGMCC3.15140</strain>
    </source>
</reference>
<dbReference type="PANTHER" id="PTHR35395:SF1">
    <property type="entry name" value="DUF6536 DOMAIN-CONTAINING PROTEIN"/>
    <property type="match status" value="1"/>
</dbReference>
<feature type="transmembrane region" description="Helical" evidence="2">
    <location>
        <begin position="65"/>
        <end position="86"/>
    </location>
</feature>
<dbReference type="KEGG" id="pfy:PFICI_06123"/>
<accession>W3X7H4</accession>
<dbReference type="GeneID" id="19271136"/>
<feature type="region of interest" description="Disordered" evidence="1">
    <location>
        <begin position="755"/>
        <end position="775"/>
    </location>
</feature>
<keyword evidence="2" id="KW-0472">Membrane</keyword>
<dbReference type="eggNOG" id="ENOG502RYAY">
    <property type="taxonomic scope" value="Eukaryota"/>
</dbReference>
<dbReference type="HOGENOM" id="CLU_010112_0_0_1"/>
<dbReference type="OMA" id="PIMFTIC"/>
<dbReference type="InParanoid" id="W3X7H4"/>